<dbReference type="Gene3D" id="3.60.40.10">
    <property type="entry name" value="PPM-type phosphatase domain"/>
    <property type="match status" value="1"/>
</dbReference>
<dbReference type="Proteomes" id="UP000621210">
    <property type="component" value="Unassembled WGS sequence"/>
</dbReference>
<sequence length="371" mass="39618">MSQGPDGLRRPVRAGRALIVIPVAWIVAVSAIDVLAPPHIHLGPLLVAAPAVTPSFGGPRTVGVVAALAVIAQTVIGVLRDPDELLSANHEAQIIALVLVGTSLVIFCVLRERRAKELMQVRYVSEAAQRVVLPPLPRQLGPLRAASLYLAAEAEAQIGGDLYAAARTTSGTRLIVGDVRGKGMTAVSDAALLLGAFRVAAHRQAGLGELVAYLDRSVCWDLMEPGEAARYGETFITATVLDIPDRDGRVQMVSCGHPPPVVLRNGRPMTMDALHPAPPLGLGELADPRYHVESFPFDPGDLLLLYTDGVTEARDSTGTCYPLAERITGWTENDCDAFLGRFRRDLLHHVGGHLDDDAVMIAIERPAPPRA</sequence>
<feature type="domain" description="PPM-type phosphatase" evidence="3">
    <location>
        <begin position="143"/>
        <end position="365"/>
    </location>
</feature>
<dbReference type="SMART" id="SM00331">
    <property type="entry name" value="PP2C_SIG"/>
    <property type="match status" value="1"/>
</dbReference>
<keyword evidence="1" id="KW-0378">Hydrolase</keyword>
<proteinExistence type="predicted"/>
<comment type="caution">
    <text evidence="4">The sequence shown here is derived from an EMBL/GenBank/DDBJ whole genome shotgun (WGS) entry which is preliminary data.</text>
</comment>
<feature type="transmembrane region" description="Helical" evidence="2">
    <location>
        <begin position="17"/>
        <end position="36"/>
    </location>
</feature>
<evidence type="ECO:0000256" key="1">
    <source>
        <dbReference type="ARBA" id="ARBA00022801"/>
    </source>
</evidence>
<evidence type="ECO:0000313" key="5">
    <source>
        <dbReference type="Proteomes" id="UP000621210"/>
    </source>
</evidence>
<dbReference type="InterPro" id="IPR001932">
    <property type="entry name" value="PPM-type_phosphatase-like_dom"/>
</dbReference>
<dbReference type="AlphaFoldDB" id="A0A926L6P1"/>
<name>A0A926L6P1_9ACTN</name>
<reference evidence="4" key="2">
    <citation type="submission" date="2020-09" db="EMBL/GenBank/DDBJ databases">
        <authorList>
            <person name="Luo X."/>
        </authorList>
    </citation>
    <scope>NUCLEOTIDE SEQUENCE</scope>
    <source>
        <strain evidence="4">TRM S81-3</strain>
    </source>
</reference>
<dbReference type="RefSeq" id="WP_188183043.1">
    <property type="nucleotide sequence ID" value="NZ_JACVQF010000205.1"/>
</dbReference>
<dbReference type="EMBL" id="JACVQF010000205">
    <property type="protein sequence ID" value="MBD0422059.1"/>
    <property type="molecule type" value="Genomic_DNA"/>
</dbReference>
<keyword evidence="2" id="KW-1133">Transmembrane helix</keyword>
<accession>A0A926L6P1</accession>
<keyword evidence="5" id="KW-1185">Reference proteome</keyword>
<dbReference type="InterPro" id="IPR052016">
    <property type="entry name" value="Bact_Sigma-Reg"/>
</dbReference>
<evidence type="ECO:0000259" key="3">
    <source>
        <dbReference type="SMART" id="SM00331"/>
    </source>
</evidence>
<dbReference type="FunFam" id="3.60.40.10:FF:000058">
    <property type="entry name" value="Stage II sporulation protein E"/>
    <property type="match status" value="1"/>
</dbReference>
<evidence type="ECO:0000256" key="2">
    <source>
        <dbReference type="SAM" id="Phobius"/>
    </source>
</evidence>
<evidence type="ECO:0000313" key="4">
    <source>
        <dbReference type="EMBL" id="MBD0422059.1"/>
    </source>
</evidence>
<organism evidence="4 5">
    <name type="scientific">Streptomyces griseicoloratus</name>
    <dbReference type="NCBI Taxonomy" id="2752516"/>
    <lineage>
        <taxon>Bacteria</taxon>
        <taxon>Bacillati</taxon>
        <taxon>Actinomycetota</taxon>
        <taxon>Actinomycetes</taxon>
        <taxon>Kitasatosporales</taxon>
        <taxon>Streptomycetaceae</taxon>
        <taxon>Streptomyces</taxon>
    </lineage>
</organism>
<dbReference type="PANTHER" id="PTHR43156:SF2">
    <property type="entry name" value="STAGE II SPORULATION PROTEIN E"/>
    <property type="match status" value="1"/>
</dbReference>
<keyword evidence="2" id="KW-0472">Membrane</keyword>
<protein>
    <submittedName>
        <fullName evidence="4">Serine/threonine-protein phosphatase</fullName>
    </submittedName>
</protein>
<gene>
    <name evidence="4" type="ORF">H0H10_23370</name>
</gene>
<reference evidence="4" key="1">
    <citation type="submission" date="2020-09" db="EMBL/GenBank/DDBJ databases">
        <title>Streptomyces grisecoloratus sp. nov., isolated from cotton soil.</title>
        <authorList>
            <person name="Xing L."/>
        </authorList>
    </citation>
    <scope>NUCLEOTIDE SEQUENCE</scope>
    <source>
        <strain evidence="4">TRM S81-3</strain>
    </source>
</reference>
<keyword evidence="2" id="KW-0812">Transmembrane</keyword>
<feature type="transmembrane region" description="Helical" evidence="2">
    <location>
        <begin position="92"/>
        <end position="110"/>
    </location>
</feature>
<dbReference type="Pfam" id="PF07228">
    <property type="entry name" value="SpoIIE"/>
    <property type="match status" value="1"/>
</dbReference>
<dbReference type="GO" id="GO:0016791">
    <property type="term" value="F:phosphatase activity"/>
    <property type="evidence" value="ECO:0007669"/>
    <property type="project" value="TreeGrafter"/>
</dbReference>
<dbReference type="SUPFAM" id="SSF81606">
    <property type="entry name" value="PP2C-like"/>
    <property type="match status" value="1"/>
</dbReference>
<dbReference type="PANTHER" id="PTHR43156">
    <property type="entry name" value="STAGE II SPORULATION PROTEIN E-RELATED"/>
    <property type="match status" value="1"/>
</dbReference>
<dbReference type="InterPro" id="IPR036457">
    <property type="entry name" value="PPM-type-like_dom_sf"/>
</dbReference>